<dbReference type="AlphaFoldDB" id="A0A7W4K6T8"/>
<dbReference type="Proteomes" id="UP000578030">
    <property type="component" value="Unassembled WGS sequence"/>
</dbReference>
<organism evidence="1 2">
    <name type="scientific">Gluconacetobacter tumulisoli</name>
    <dbReference type="NCBI Taxonomy" id="1286189"/>
    <lineage>
        <taxon>Bacteria</taxon>
        <taxon>Pseudomonadati</taxon>
        <taxon>Pseudomonadota</taxon>
        <taxon>Alphaproteobacteria</taxon>
        <taxon>Acetobacterales</taxon>
        <taxon>Acetobacteraceae</taxon>
        <taxon>Gluconacetobacter</taxon>
    </lineage>
</organism>
<reference evidence="1 2" key="1">
    <citation type="submission" date="2020-04" db="EMBL/GenBank/DDBJ databases">
        <title>Description of novel Gluconacetobacter.</title>
        <authorList>
            <person name="Sombolestani A."/>
        </authorList>
    </citation>
    <scope>NUCLEOTIDE SEQUENCE [LARGE SCALE GENOMIC DNA]</scope>
    <source>
        <strain evidence="1 2">LMG 27802</strain>
    </source>
</reference>
<evidence type="ECO:0000313" key="1">
    <source>
        <dbReference type="EMBL" id="MBB2201448.1"/>
    </source>
</evidence>
<dbReference type="EMBL" id="JABEQM010000005">
    <property type="protein sequence ID" value="MBB2201448.1"/>
    <property type="molecule type" value="Genomic_DNA"/>
</dbReference>
<name>A0A7W4K6T8_9PROT</name>
<proteinExistence type="predicted"/>
<dbReference type="RefSeq" id="WP_182957014.1">
    <property type="nucleotide sequence ID" value="NZ_JABEQM010000005.1"/>
</dbReference>
<keyword evidence="2" id="KW-1185">Reference proteome</keyword>
<comment type="caution">
    <text evidence="1">The sequence shown here is derived from an EMBL/GenBank/DDBJ whole genome shotgun (WGS) entry which is preliminary data.</text>
</comment>
<gene>
    <name evidence="1" type="ORF">HLH28_07615</name>
</gene>
<evidence type="ECO:0000313" key="2">
    <source>
        <dbReference type="Proteomes" id="UP000578030"/>
    </source>
</evidence>
<accession>A0A7W4K6T8</accession>
<protein>
    <submittedName>
        <fullName evidence="1">Uncharacterized protein</fullName>
    </submittedName>
</protein>
<sequence>MRLDQAETGRGVLARALAVPFLMALTIPVDRAFATPPPTGSDPVAVILDRPLFAADRRPAGEPQEQESVPVLTGIVQGRGEQAALFQSQAEDEAGKPVPVGGEILGWKLIVVEKDTVVITRDGKALRLHPDYQGTAPPS</sequence>